<name>A0AB38YI63_9GAMM</name>
<dbReference type="RefSeq" id="WP_304996309.1">
    <property type="nucleotide sequence ID" value="NZ_CP101717.1"/>
</dbReference>
<proteinExistence type="predicted"/>
<sequence length="318" mass="35191">MAEQFFLMPSSPLALWGLLLVAAGLGAACYDLVRRWWWAPRERARIDAERQVLGGTLMDLRERMQHQEHMASVGKIASGVAHEINNPAGYIMSNLKTLKRYMTLLLAREAGPLSEAERQELLFVQSDLPTLMDDCLDGVQRISGIVRSLRSYTRAAESTEQIPHTWDDLVRNAVRLTHAEIHHLCRLEQQLHATHSVRANEREITQVLANLILNARDAMALSGQGSLITLRTQDVDGGAELLVEDDGPGVPPHLVERIFEPFFTTKASNKGTGLGLSICRDIIEANHGGQLRYEAASNGGARFIIYLPKAGAKTASEQ</sequence>
<dbReference type="SUPFAM" id="SSF47384">
    <property type="entry name" value="Homodimeric domain of signal transducing histidine kinase"/>
    <property type="match status" value="1"/>
</dbReference>
<dbReference type="InterPro" id="IPR005467">
    <property type="entry name" value="His_kinase_dom"/>
</dbReference>
<dbReference type="Gene3D" id="1.10.287.130">
    <property type="match status" value="1"/>
</dbReference>
<dbReference type="InterPro" id="IPR036890">
    <property type="entry name" value="HATPase_C_sf"/>
</dbReference>
<reference evidence="5" key="1">
    <citation type="submission" date="2022-07" db="EMBL/GenBank/DDBJ databases">
        <title>Complete genome sequence of Salinispirillum sp. LH10-3-1 capable of multiple carbohydrate inversion isolated from a soda lake.</title>
        <authorList>
            <person name="Liu J."/>
            <person name="Zhai Y."/>
            <person name="Zhang H."/>
            <person name="Yang H."/>
            <person name="Qu J."/>
            <person name="Li J."/>
        </authorList>
    </citation>
    <scope>NUCLEOTIDE SEQUENCE</scope>
    <source>
        <strain evidence="5">LH 10-3-1</strain>
    </source>
</reference>
<dbReference type="EMBL" id="CP101717">
    <property type="protein sequence ID" value="WLD59017.1"/>
    <property type="molecule type" value="Genomic_DNA"/>
</dbReference>
<dbReference type="GO" id="GO:0000155">
    <property type="term" value="F:phosphorelay sensor kinase activity"/>
    <property type="evidence" value="ECO:0007669"/>
    <property type="project" value="InterPro"/>
</dbReference>
<gene>
    <name evidence="5" type="ORF">NFC81_04335</name>
</gene>
<dbReference type="Pfam" id="PF02518">
    <property type="entry name" value="HATPase_c"/>
    <property type="match status" value="1"/>
</dbReference>
<dbReference type="SMART" id="SM00387">
    <property type="entry name" value="HATPase_c"/>
    <property type="match status" value="1"/>
</dbReference>
<dbReference type="AlphaFoldDB" id="A0AB38YI63"/>
<feature type="transmembrane region" description="Helical" evidence="3">
    <location>
        <begin position="13"/>
        <end position="33"/>
    </location>
</feature>
<dbReference type="PROSITE" id="PS50109">
    <property type="entry name" value="HIS_KIN"/>
    <property type="match status" value="1"/>
</dbReference>
<dbReference type="InterPro" id="IPR003594">
    <property type="entry name" value="HATPase_dom"/>
</dbReference>
<keyword evidence="3" id="KW-0472">Membrane</keyword>
<evidence type="ECO:0000256" key="2">
    <source>
        <dbReference type="ARBA" id="ARBA00012438"/>
    </source>
</evidence>
<keyword evidence="3" id="KW-0812">Transmembrane</keyword>
<dbReference type="GO" id="GO:0005524">
    <property type="term" value="F:ATP binding"/>
    <property type="evidence" value="ECO:0007669"/>
    <property type="project" value="UniProtKB-KW"/>
</dbReference>
<evidence type="ECO:0000256" key="3">
    <source>
        <dbReference type="SAM" id="Phobius"/>
    </source>
</evidence>
<accession>A0AB38YI63</accession>
<protein>
    <recommendedName>
        <fullName evidence="2">histidine kinase</fullName>
        <ecNumber evidence="2">2.7.13.3</ecNumber>
    </recommendedName>
</protein>
<dbReference type="PRINTS" id="PR00344">
    <property type="entry name" value="BCTRLSENSOR"/>
</dbReference>
<dbReference type="PANTHER" id="PTHR43065:SF42">
    <property type="entry name" value="TWO-COMPONENT SENSOR PPRA"/>
    <property type="match status" value="1"/>
</dbReference>
<dbReference type="PANTHER" id="PTHR43065">
    <property type="entry name" value="SENSOR HISTIDINE KINASE"/>
    <property type="match status" value="1"/>
</dbReference>
<keyword evidence="3" id="KW-1133">Transmembrane helix</keyword>
<evidence type="ECO:0000256" key="1">
    <source>
        <dbReference type="ARBA" id="ARBA00000085"/>
    </source>
</evidence>
<evidence type="ECO:0000259" key="4">
    <source>
        <dbReference type="PROSITE" id="PS50109"/>
    </source>
</evidence>
<comment type="catalytic activity">
    <reaction evidence="1">
        <text>ATP + protein L-histidine = ADP + protein N-phospho-L-histidine.</text>
        <dbReference type="EC" id="2.7.13.3"/>
    </reaction>
</comment>
<dbReference type="InterPro" id="IPR004358">
    <property type="entry name" value="Sig_transdc_His_kin-like_C"/>
</dbReference>
<dbReference type="InterPro" id="IPR036097">
    <property type="entry name" value="HisK_dim/P_sf"/>
</dbReference>
<keyword evidence="5" id="KW-0067">ATP-binding</keyword>
<keyword evidence="5" id="KW-0547">Nucleotide-binding</keyword>
<evidence type="ECO:0000313" key="5">
    <source>
        <dbReference type="EMBL" id="WLD59017.1"/>
    </source>
</evidence>
<dbReference type="EC" id="2.7.13.3" evidence="2"/>
<organism evidence="5">
    <name type="scientific">Salinispirillum sp. LH 10-3-1</name>
    <dbReference type="NCBI Taxonomy" id="2952525"/>
    <lineage>
        <taxon>Bacteria</taxon>
        <taxon>Pseudomonadati</taxon>
        <taxon>Pseudomonadota</taxon>
        <taxon>Gammaproteobacteria</taxon>
        <taxon>Oceanospirillales</taxon>
        <taxon>Saccharospirillaceae</taxon>
        <taxon>Salinispirillum</taxon>
    </lineage>
</organism>
<dbReference type="Gene3D" id="3.30.565.10">
    <property type="entry name" value="Histidine kinase-like ATPase, C-terminal domain"/>
    <property type="match status" value="1"/>
</dbReference>
<dbReference type="SUPFAM" id="SSF55874">
    <property type="entry name" value="ATPase domain of HSP90 chaperone/DNA topoisomerase II/histidine kinase"/>
    <property type="match status" value="1"/>
</dbReference>
<feature type="domain" description="Histidine kinase" evidence="4">
    <location>
        <begin position="79"/>
        <end position="311"/>
    </location>
</feature>
<dbReference type="CDD" id="cd00075">
    <property type="entry name" value="HATPase"/>
    <property type="match status" value="1"/>
</dbReference>